<proteinExistence type="predicted"/>
<accession>A0A4V2FXI3</accession>
<organism evidence="3 4">
    <name type="scientific">Kribbella rubisoli</name>
    <dbReference type="NCBI Taxonomy" id="3075929"/>
    <lineage>
        <taxon>Bacteria</taxon>
        <taxon>Bacillati</taxon>
        <taxon>Actinomycetota</taxon>
        <taxon>Actinomycetes</taxon>
        <taxon>Propionibacteriales</taxon>
        <taxon>Kribbellaceae</taxon>
        <taxon>Kribbella</taxon>
    </lineage>
</organism>
<keyword evidence="4" id="KW-1185">Reference proteome</keyword>
<sequence length="61" mass="6589">MAGKFELYKDKSGEFRFRLKAGNGEIIATSSESYTTKAAAQNGIDSVKRNAGDANVDDQTD</sequence>
<dbReference type="AlphaFoldDB" id="A0A4V2FXI3"/>
<dbReference type="InterPro" id="IPR036913">
    <property type="entry name" value="YegP-like_sf"/>
</dbReference>
<dbReference type="Proteomes" id="UP000292027">
    <property type="component" value="Unassembled WGS sequence"/>
</dbReference>
<dbReference type="EMBL" id="SHKR01000013">
    <property type="protein sequence ID" value="RZU13826.1"/>
    <property type="molecule type" value="Genomic_DNA"/>
</dbReference>
<dbReference type="InterPro" id="IPR051141">
    <property type="entry name" value="UPF0339_domain"/>
</dbReference>
<dbReference type="SUPFAM" id="SSF160113">
    <property type="entry name" value="YegP-like"/>
    <property type="match status" value="1"/>
</dbReference>
<feature type="domain" description="DUF1508" evidence="2">
    <location>
        <begin position="10"/>
        <end position="58"/>
    </location>
</feature>
<dbReference type="PANTHER" id="PTHR40606">
    <property type="match status" value="1"/>
</dbReference>
<dbReference type="InterPro" id="IPR010879">
    <property type="entry name" value="DUF1508"/>
</dbReference>
<comment type="caution">
    <text evidence="3">The sequence shown here is derived from an EMBL/GenBank/DDBJ whole genome shotgun (WGS) entry which is preliminary data.</text>
</comment>
<name>A0A4V2FXI3_9ACTN</name>
<evidence type="ECO:0000259" key="2">
    <source>
        <dbReference type="Pfam" id="PF07411"/>
    </source>
</evidence>
<dbReference type="PANTHER" id="PTHR40606:SF1">
    <property type="entry name" value="UPF0339 PROTEIN YEGP"/>
    <property type="match status" value="1"/>
</dbReference>
<dbReference type="OrthoDB" id="9802792at2"/>
<dbReference type="Pfam" id="PF07411">
    <property type="entry name" value="DUF1508"/>
    <property type="match status" value="1"/>
</dbReference>
<evidence type="ECO:0000313" key="4">
    <source>
        <dbReference type="Proteomes" id="UP000292027"/>
    </source>
</evidence>
<gene>
    <name evidence="3" type="ORF">EV645_4680</name>
</gene>
<feature type="region of interest" description="Disordered" evidence="1">
    <location>
        <begin position="42"/>
        <end position="61"/>
    </location>
</feature>
<protein>
    <recommendedName>
        <fullName evidence="2">DUF1508 domain-containing protein</fullName>
    </recommendedName>
</protein>
<evidence type="ECO:0000313" key="3">
    <source>
        <dbReference type="EMBL" id="RZU13826.1"/>
    </source>
</evidence>
<evidence type="ECO:0000256" key="1">
    <source>
        <dbReference type="SAM" id="MobiDB-lite"/>
    </source>
</evidence>
<dbReference type="Gene3D" id="3.30.160.160">
    <property type="entry name" value="YegP-like"/>
    <property type="match status" value="1"/>
</dbReference>
<dbReference type="RefSeq" id="WP_130446039.1">
    <property type="nucleotide sequence ID" value="NZ_SHKR01000013.1"/>
</dbReference>
<reference evidence="3 4" key="1">
    <citation type="journal article" date="2015" name="Stand. Genomic Sci.">
        <title>Genomic Encyclopedia of Bacterial and Archaeal Type Strains, Phase III: the genomes of soil and plant-associated and newly described type strains.</title>
        <authorList>
            <person name="Whitman W.B."/>
            <person name="Woyke T."/>
            <person name="Klenk H.P."/>
            <person name="Zhou Y."/>
            <person name="Lilburn T.G."/>
            <person name="Beck B.J."/>
            <person name="De Vos P."/>
            <person name="Vandamme P."/>
            <person name="Eisen J.A."/>
            <person name="Garrity G."/>
            <person name="Hugenholtz P."/>
            <person name="Kyrpides N.C."/>
        </authorList>
    </citation>
    <scope>NUCLEOTIDE SEQUENCE [LARGE SCALE GENOMIC DNA]</scope>
    <source>
        <strain evidence="3 4">VKM Ac-2540</strain>
    </source>
</reference>